<dbReference type="EMBL" id="JNBY01000022">
    <property type="protein sequence ID" value="KDN87665.1"/>
    <property type="molecule type" value="Genomic_DNA"/>
</dbReference>
<dbReference type="InterPro" id="IPR041168">
    <property type="entry name" value="LodA_N"/>
</dbReference>
<evidence type="ECO:0000313" key="4">
    <source>
        <dbReference type="Proteomes" id="UP000027178"/>
    </source>
</evidence>
<keyword evidence="4" id="KW-1185">Reference proteome</keyword>
<evidence type="ECO:0000313" key="3">
    <source>
        <dbReference type="EMBL" id="KDN87665.1"/>
    </source>
</evidence>
<comment type="caution">
    <text evidence="3">The sequence shown here is derived from an EMBL/GenBank/DDBJ whole genome shotgun (WGS) entry which is preliminary data.</text>
</comment>
<dbReference type="CDD" id="cd14731">
    <property type="entry name" value="LodA_like_1"/>
    <property type="match status" value="1"/>
</dbReference>
<dbReference type="PATRIC" id="fig|1348663.4.peg.556"/>
<accession>A0A066ZC30</accession>
<dbReference type="eggNOG" id="ENOG502Z8IE">
    <property type="taxonomic scope" value="Bacteria"/>
</dbReference>
<dbReference type="InterPro" id="IPR041173">
    <property type="entry name" value="LodA_C"/>
</dbReference>
<evidence type="ECO:0008006" key="5">
    <source>
        <dbReference type="Google" id="ProtNLM"/>
    </source>
</evidence>
<dbReference type="Pfam" id="PF17990">
    <property type="entry name" value="LodA_N"/>
    <property type="match status" value="1"/>
</dbReference>
<feature type="domain" description="L-lysine epsilon oxidase C-terminal" evidence="2">
    <location>
        <begin position="341"/>
        <end position="484"/>
    </location>
</feature>
<feature type="domain" description="L-Lysine epsilon oxidase N-terminal" evidence="1">
    <location>
        <begin position="11"/>
        <end position="225"/>
    </location>
</feature>
<dbReference type="Proteomes" id="UP000027178">
    <property type="component" value="Unassembled WGS sequence"/>
</dbReference>
<name>A0A066ZC30_9ACTN</name>
<dbReference type="RefSeq" id="WP_035858601.1">
    <property type="nucleotide sequence ID" value="NZ_KK853997.1"/>
</dbReference>
<dbReference type="HOGENOM" id="CLU_012035_1_0_11"/>
<sequence length="663" mass="72683">MTDEITHARIHPAIGVARLGNSTREDGWFLGPETPDPEPAPVGFYKDDTGAIRRQAVRFRLYGCTADDRVVRELTTDEAGVAIEWAVHVANSKAAWYNFDLALDIPDMQGKASARRNGTVADADRPTLVVDPGRKTLRAGAGGHVEFTGGSFQGVPVPLGRMHTDEQGRLVVLGGTGTSGSPGGAPLKSYGNNDGWYDDTSDGPVTATLTLGGREIPVHGAWVVVAPPNFAPEVKAVRTLWDLLYDLFRPADGALDVSFARDIEPLLRRFCELQWVNKGYATHHGFGGPEDFLAPELLRRLASPAERNRELRHQVLTAMRDHTRDGISPVPWPWIYGDAMASRPRSPLQYLALSDTQIAQLIAWSKGEFGTEPWPGFPRRIEDAPVADQPGLLDRAALDFCLADAFHPGCEVTWPIRHTTMYEEPYRILHRPEGEQEPDYGPQLSAERALGPDGPLHAQGPGDLTRWMAVPWQTDTASCRAGYEIKVLPPDRYDPYVPTFWPARVPNHVLTEDDFRIVNKEGGQGSSEEEREDAFARRASWLRGLKGDYPTQLAHAVKEWYHFGIVEPRAYTVGDGKYPPVLQVESVPGFDLEGVPLERNLVTVHVPERAALDAAAVGGLLDAAAERTGHDTEKITVGYIDKLDPFGEDAANGGGARPATPQP</sequence>
<dbReference type="AlphaFoldDB" id="A0A066ZC30"/>
<organism evidence="3 4">
    <name type="scientific">Kitasatospora cheerisanensis KCTC 2395</name>
    <dbReference type="NCBI Taxonomy" id="1348663"/>
    <lineage>
        <taxon>Bacteria</taxon>
        <taxon>Bacillati</taxon>
        <taxon>Actinomycetota</taxon>
        <taxon>Actinomycetes</taxon>
        <taxon>Kitasatosporales</taxon>
        <taxon>Streptomycetaceae</taxon>
        <taxon>Kitasatospora</taxon>
    </lineage>
</organism>
<protein>
    <recommendedName>
        <fullName evidence="5">L-lysine 6-oxidase</fullName>
    </recommendedName>
</protein>
<proteinExistence type="predicted"/>
<evidence type="ECO:0000259" key="1">
    <source>
        <dbReference type="Pfam" id="PF17990"/>
    </source>
</evidence>
<gene>
    <name evidence="3" type="ORF">KCH_05860</name>
</gene>
<reference evidence="3 4" key="1">
    <citation type="submission" date="2014-05" db="EMBL/GenBank/DDBJ databases">
        <title>Draft Genome Sequence of Kitasatospora cheerisanensis KCTC 2395.</title>
        <authorList>
            <person name="Nam D.H."/>
        </authorList>
    </citation>
    <scope>NUCLEOTIDE SEQUENCE [LARGE SCALE GENOMIC DNA]</scope>
    <source>
        <strain evidence="3 4">KCTC 2395</strain>
    </source>
</reference>
<evidence type="ECO:0000259" key="2">
    <source>
        <dbReference type="Pfam" id="PF18417"/>
    </source>
</evidence>
<dbReference type="Pfam" id="PF18417">
    <property type="entry name" value="LodA_C"/>
    <property type="match status" value="1"/>
</dbReference>
<dbReference type="InterPro" id="IPR033798">
    <property type="entry name" value="LodA-like"/>
</dbReference>